<comment type="caution">
    <text evidence="1">The sequence shown here is derived from an EMBL/GenBank/DDBJ whole genome shotgun (WGS) entry which is preliminary data.</text>
</comment>
<protein>
    <submittedName>
        <fullName evidence="1">Uncharacterized protein</fullName>
    </submittedName>
</protein>
<evidence type="ECO:0000313" key="2">
    <source>
        <dbReference type="Proteomes" id="UP000825388"/>
    </source>
</evidence>
<name>A0AAW4RMK9_XANCI</name>
<accession>A0AAW4RMK9</accession>
<reference evidence="1" key="1">
    <citation type="submission" date="2015-12" db="EMBL/GenBank/DDBJ databases">
        <authorList>
            <person name="Bansal K."/>
            <person name="Midha S."/>
            <person name="Patil P.B."/>
        </authorList>
    </citation>
    <scope>NUCLEOTIDE SEQUENCE</scope>
    <source>
        <strain evidence="1">LMG867</strain>
    </source>
</reference>
<gene>
    <name evidence="1" type="ORF">Xseb_05770</name>
</gene>
<dbReference type="EMBL" id="LOKL01000035">
    <property type="protein sequence ID" value="MBZ3923341.1"/>
    <property type="molecule type" value="Genomic_DNA"/>
</dbReference>
<dbReference type="Proteomes" id="UP000825388">
    <property type="component" value="Unassembled WGS sequence"/>
</dbReference>
<organism evidence="1 2">
    <name type="scientific">Xanthomonas citri pv. sesbaniae</name>
    <dbReference type="NCBI Taxonomy" id="473425"/>
    <lineage>
        <taxon>Bacteria</taxon>
        <taxon>Pseudomonadati</taxon>
        <taxon>Pseudomonadota</taxon>
        <taxon>Gammaproteobacteria</taxon>
        <taxon>Lysobacterales</taxon>
        <taxon>Lysobacteraceae</taxon>
        <taxon>Xanthomonas</taxon>
    </lineage>
</organism>
<sequence>MCGDVGMVHALAAHCQPEHHALFPTSCFSINFALKAAFSAALLIGRQISGLGHALGEMVRTISV</sequence>
<proteinExistence type="predicted"/>
<evidence type="ECO:0000313" key="1">
    <source>
        <dbReference type="EMBL" id="MBZ3923341.1"/>
    </source>
</evidence>
<dbReference type="AlphaFoldDB" id="A0AAW4RMK9"/>